<dbReference type="InterPro" id="IPR005467">
    <property type="entry name" value="His_kinase_dom"/>
</dbReference>
<reference evidence="21 22" key="1">
    <citation type="submission" date="2019-04" db="EMBL/GenBank/DDBJ databases">
        <title>Azoarcus rhizosphaerae sp. nov. isolated from rhizosphere of Ficus religiosa.</title>
        <authorList>
            <person name="Lin S.-Y."/>
            <person name="Hameed A."/>
            <person name="Hsu Y.-H."/>
            <person name="Young C.-C."/>
        </authorList>
    </citation>
    <scope>NUCLEOTIDE SEQUENCE [LARGE SCALE GENOMIC DNA]</scope>
    <source>
        <strain evidence="21 22">CC-YHH848</strain>
    </source>
</reference>
<dbReference type="PROSITE" id="PS50109">
    <property type="entry name" value="HIS_KIN"/>
    <property type="match status" value="1"/>
</dbReference>
<feature type="domain" description="PAC" evidence="20">
    <location>
        <begin position="337"/>
        <end position="389"/>
    </location>
</feature>
<evidence type="ECO:0000256" key="13">
    <source>
        <dbReference type="ARBA" id="ARBA00070152"/>
    </source>
</evidence>
<evidence type="ECO:0000256" key="2">
    <source>
        <dbReference type="ARBA" id="ARBA00004370"/>
    </source>
</evidence>
<evidence type="ECO:0000256" key="15">
    <source>
        <dbReference type="SAM" id="Coils"/>
    </source>
</evidence>
<dbReference type="GO" id="GO:0005524">
    <property type="term" value="F:ATP binding"/>
    <property type="evidence" value="ECO:0007669"/>
    <property type="project" value="UniProtKB-KW"/>
</dbReference>
<evidence type="ECO:0000256" key="10">
    <source>
        <dbReference type="ARBA" id="ARBA00023136"/>
    </source>
</evidence>
<dbReference type="InterPro" id="IPR036890">
    <property type="entry name" value="HATPase_C_sf"/>
</dbReference>
<evidence type="ECO:0000313" key="21">
    <source>
        <dbReference type="EMBL" id="THF61004.1"/>
    </source>
</evidence>
<dbReference type="PRINTS" id="PR00344">
    <property type="entry name" value="BCTRLSENSOR"/>
</dbReference>
<evidence type="ECO:0000256" key="16">
    <source>
        <dbReference type="SAM" id="Phobius"/>
    </source>
</evidence>
<feature type="domain" description="Response regulatory" evidence="18">
    <location>
        <begin position="666"/>
        <end position="781"/>
    </location>
</feature>
<keyword evidence="11" id="KW-0131">Cell cycle</keyword>
<keyword evidence="5" id="KW-0808">Transferase</keyword>
<feature type="coiled-coil region" evidence="15">
    <location>
        <begin position="380"/>
        <end position="411"/>
    </location>
</feature>
<sequence length="871" mass="97598">MPCQRALFVKAIPGHFRPLAAFRGAVLFTLVWTVLVLVSLVVQREQLNRTAAELARIAAIANLKKDMAIREWASSVEGVFIREKYVPPFNSLDQEQRFATTDRSGERFELVLVTPMHLLLAIQSMSNQKADLHERLTSKQLRNRENMPDEWESNALDELEKGASIITESLPRRGGHGLMRVMIPMRMEEECLECHRDTLVPVGGLRGAASISIDLNTYRAAQEPTWRTIQYWHGAIWLLGLSTISLLHGIARRRTKELIKQDQERRENEMAFAAMAEGAIITDPDGTILWVNDAFCEITGYRRDEVIGANPRLLKSGMHDDAFYSRLWEQLRRDGHWRGELWNRRKTGDIYPEQISIQALRLADGSVRRYISIFSDISLRKKNEGELAAYREHLEELVRQRTEELTVARDQAEAANRSKSAFLANMSHELRTPLNAVIGFSKLMEKDASLSPENRRTLEIINHSGQHLLTLINDILELSKIESGKMVMRPEEVDLVELLKQVTDMMRLRAEEQGLRLHLATDGIPALVLVDPGMLRQVLLNLLSNAVKFTEHGEITVRVSAYPVSNVSQRLRFSVRDTGIGIGPADLRRIFSSFEQVGSVHRAGTGLGLTISRSYVRMMGGELAVDSRLGEGSEFHFTITAPVAYGAQPERREEPVVAGKLERTAAVLVVDDRPEGRLLVHAILEPIGFRVEEATTLEEAWSVVENRAIDLVLLDWYLPDGEGLDLIRRCAALGGRRPAVVMLTANAMAESRAAALEAGADGFLSKPFEEAELLRLIDSVLALDPLQPGAAQAAPVRDAWQDARALFDTLPQEERDRLVRAAISLNREEIDAAITAIADRVPALGEALLPLARERCYQQLWEALGLEGNES</sequence>
<dbReference type="PROSITE" id="PS50110">
    <property type="entry name" value="RESPONSE_REGULATORY"/>
    <property type="match status" value="1"/>
</dbReference>
<comment type="subcellular location">
    <subcellularLocation>
        <location evidence="2">Membrane</location>
    </subcellularLocation>
</comment>
<evidence type="ECO:0000256" key="9">
    <source>
        <dbReference type="ARBA" id="ARBA00023012"/>
    </source>
</evidence>
<dbReference type="InterPro" id="IPR035965">
    <property type="entry name" value="PAS-like_dom_sf"/>
</dbReference>
<dbReference type="Gene3D" id="3.30.450.20">
    <property type="entry name" value="PAS domain"/>
    <property type="match status" value="1"/>
</dbReference>
<dbReference type="SMART" id="SM00448">
    <property type="entry name" value="REC"/>
    <property type="match status" value="1"/>
</dbReference>
<protein>
    <recommendedName>
        <fullName evidence="13">Virulence sensor protein BvgS</fullName>
        <ecNumber evidence="3">2.7.13.3</ecNumber>
    </recommendedName>
</protein>
<dbReference type="Pfam" id="PF02518">
    <property type="entry name" value="HATPase_c"/>
    <property type="match status" value="1"/>
</dbReference>
<dbReference type="Proteomes" id="UP000307956">
    <property type="component" value="Unassembled WGS sequence"/>
</dbReference>
<evidence type="ECO:0000256" key="11">
    <source>
        <dbReference type="ARBA" id="ARBA00023306"/>
    </source>
</evidence>
<comment type="function">
    <text evidence="12">Member of the two-component regulatory system BvgS/BvgA. Phosphorylates BvgA via a four-step phosphorelay in response to environmental signals.</text>
</comment>
<dbReference type="CDD" id="cd00130">
    <property type="entry name" value="PAS"/>
    <property type="match status" value="1"/>
</dbReference>
<feature type="domain" description="PAS" evidence="19">
    <location>
        <begin position="264"/>
        <end position="308"/>
    </location>
</feature>
<evidence type="ECO:0000256" key="12">
    <source>
        <dbReference type="ARBA" id="ARBA00058004"/>
    </source>
</evidence>
<dbReference type="SMART" id="SM00091">
    <property type="entry name" value="PAS"/>
    <property type="match status" value="1"/>
</dbReference>
<evidence type="ECO:0000256" key="14">
    <source>
        <dbReference type="PROSITE-ProRule" id="PRU00169"/>
    </source>
</evidence>
<dbReference type="InterPro" id="IPR003661">
    <property type="entry name" value="HisK_dim/P_dom"/>
</dbReference>
<dbReference type="PROSITE" id="PS50112">
    <property type="entry name" value="PAS"/>
    <property type="match status" value="1"/>
</dbReference>
<dbReference type="Pfam" id="PF11845">
    <property type="entry name" value="Tll0287-like"/>
    <property type="match status" value="1"/>
</dbReference>
<keyword evidence="16" id="KW-0812">Transmembrane</keyword>
<dbReference type="InterPro" id="IPR021796">
    <property type="entry name" value="Tll0287-like_dom"/>
</dbReference>
<evidence type="ECO:0000256" key="1">
    <source>
        <dbReference type="ARBA" id="ARBA00000085"/>
    </source>
</evidence>
<dbReference type="GO" id="GO:0000155">
    <property type="term" value="F:phosphorelay sensor kinase activity"/>
    <property type="evidence" value="ECO:0007669"/>
    <property type="project" value="InterPro"/>
</dbReference>
<dbReference type="OrthoDB" id="9176737at2"/>
<dbReference type="InterPro" id="IPR003594">
    <property type="entry name" value="HATPase_dom"/>
</dbReference>
<feature type="transmembrane region" description="Helical" evidence="16">
    <location>
        <begin position="20"/>
        <end position="42"/>
    </location>
</feature>
<dbReference type="PANTHER" id="PTHR43047:SF64">
    <property type="entry name" value="HISTIDINE KINASE CONTAINING CHEY-HOMOLOGOUS RECEIVER DOMAIN AND PAS DOMAIN-RELATED"/>
    <property type="match status" value="1"/>
</dbReference>
<dbReference type="InterPro" id="IPR011006">
    <property type="entry name" value="CheY-like_superfamily"/>
</dbReference>
<dbReference type="NCBIfam" id="TIGR00229">
    <property type="entry name" value="sensory_box"/>
    <property type="match status" value="1"/>
</dbReference>
<dbReference type="Gene3D" id="3.40.50.2300">
    <property type="match status" value="1"/>
</dbReference>
<dbReference type="InterPro" id="IPR004358">
    <property type="entry name" value="Sig_transdc_His_kin-like_C"/>
</dbReference>
<keyword evidence="16" id="KW-1133">Transmembrane helix</keyword>
<dbReference type="InterPro" id="IPR000014">
    <property type="entry name" value="PAS"/>
</dbReference>
<keyword evidence="9" id="KW-0902">Two-component regulatory system</keyword>
<keyword evidence="15" id="KW-0175">Coiled coil</keyword>
<comment type="caution">
    <text evidence="21">The sequence shown here is derived from an EMBL/GenBank/DDBJ whole genome shotgun (WGS) entry which is preliminary data.</text>
</comment>
<comment type="catalytic activity">
    <reaction evidence="1">
        <text>ATP + protein L-histidine = ADP + protein N-phospho-L-histidine.</text>
        <dbReference type="EC" id="2.7.13.3"/>
    </reaction>
</comment>
<dbReference type="SUPFAM" id="SSF55874">
    <property type="entry name" value="ATPase domain of HSP90 chaperone/DNA topoisomerase II/histidine kinase"/>
    <property type="match status" value="1"/>
</dbReference>
<proteinExistence type="predicted"/>
<dbReference type="GO" id="GO:0016020">
    <property type="term" value="C:membrane"/>
    <property type="evidence" value="ECO:0007669"/>
    <property type="project" value="UniProtKB-SubCell"/>
</dbReference>
<dbReference type="InterPro" id="IPR001789">
    <property type="entry name" value="Sig_transdc_resp-reg_receiver"/>
</dbReference>
<feature type="modified residue" description="4-aspartylphosphate" evidence="14">
    <location>
        <position position="715"/>
    </location>
</feature>
<evidence type="ECO:0000259" key="20">
    <source>
        <dbReference type="PROSITE" id="PS50113"/>
    </source>
</evidence>
<dbReference type="SUPFAM" id="SSF47384">
    <property type="entry name" value="Homodimeric domain of signal transducing histidine kinase"/>
    <property type="match status" value="1"/>
</dbReference>
<dbReference type="PROSITE" id="PS50113">
    <property type="entry name" value="PAC"/>
    <property type="match status" value="1"/>
</dbReference>
<keyword evidence="22" id="KW-1185">Reference proteome</keyword>
<keyword evidence="8" id="KW-0067">ATP-binding</keyword>
<dbReference type="AlphaFoldDB" id="A0A4S4AP34"/>
<dbReference type="InterPro" id="IPR000700">
    <property type="entry name" value="PAS-assoc_C"/>
</dbReference>
<dbReference type="CDD" id="cd00082">
    <property type="entry name" value="HisKA"/>
    <property type="match status" value="1"/>
</dbReference>
<dbReference type="PANTHER" id="PTHR43047">
    <property type="entry name" value="TWO-COMPONENT HISTIDINE PROTEIN KINASE"/>
    <property type="match status" value="1"/>
</dbReference>
<evidence type="ECO:0000259" key="18">
    <source>
        <dbReference type="PROSITE" id="PS50110"/>
    </source>
</evidence>
<dbReference type="SMART" id="SM00388">
    <property type="entry name" value="HisKA"/>
    <property type="match status" value="1"/>
</dbReference>
<evidence type="ECO:0000256" key="7">
    <source>
        <dbReference type="ARBA" id="ARBA00022777"/>
    </source>
</evidence>
<gene>
    <name evidence="21" type="ORF">E6O51_12315</name>
</gene>
<dbReference type="SUPFAM" id="SSF52172">
    <property type="entry name" value="CheY-like"/>
    <property type="match status" value="1"/>
</dbReference>
<dbReference type="Pfam" id="PF00512">
    <property type="entry name" value="HisKA"/>
    <property type="match status" value="1"/>
</dbReference>
<dbReference type="EC" id="2.7.13.3" evidence="3"/>
<evidence type="ECO:0000256" key="6">
    <source>
        <dbReference type="ARBA" id="ARBA00022741"/>
    </source>
</evidence>
<dbReference type="CDD" id="cd16922">
    <property type="entry name" value="HATPase_EvgS-ArcB-TorS-like"/>
    <property type="match status" value="1"/>
</dbReference>
<organism evidence="21 22">
    <name type="scientific">Pseudothauera rhizosphaerae</name>
    <dbReference type="NCBI Taxonomy" id="2565932"/>
    <lineage>
        <taxon>Bacteria</taxon>
        <taxon>Pseudomonadati</taxon>
        <taxon>Pseudomonadota</taxon>
        <taxon>Betaproteobacteria</taxon>
        <taxon>Rhodocyclales</taxon>
        <taxon>Zoogloeaceae</taxon>
        <taxon>Pseudothauera</taxon>
    </lineage>
</organism>
<feature type="transmembrane region" description="Helical" evidence="16">
    <location>
        <begin position="231"/>
        <end position="251"/>
    </location>
</feature>
<dbReference type="Gene3D" id="3.30.565.10">
    <property type="entry name" value="Histidine kinase-like ATPase, C-terminal domain"/>
    <property type="match status" value="1"/>
</dbReference>
<dbReference type="Gene3D" id="1.10.287.130">
    <property type="match status" value="1"/>
</dbReference>
<evidence type="ECO:0000259" key="19">
    <source>
        <dbReference type="PROSITE" id="PS50112"/>
    </source>
</evidence>
<dbReference type="InterPro" id="IPR036097">
    <property type="entry name" value="HisK_dim/P_sf"/>
</dbReference>
<evidence type="ECO:0000256" key="5">
    <source>
        <dbReference type="ARBA" id="ARBA00022679"/>
    </source>
</evidence>
<dbReference type="SUPFAM" id="SSF55785">
    <property type="entry name" value="PYP-like sensor domain (PAS domain)"/>
    <property type="match status" value="1"/>
</dbReference>
<keyword evidence="6" id="KW-0547">Nucleotide-binding</keyword>
<dbReference type="FunFam" id="3.30.565.10:FF:000010">
    <property type="entry name" value="Sensor histidine kinase RcsC"/>
    <property type="match status" value="1"/>
</dbReference>
<dbReference type="SMART" id="SM00387">
    <property type="entry name" value="HATPase_c"/>
    <property type="match status" value="1"/>
</dbReference>
<evidence type="ECO:0000313" key="22">
    <source>
        <dbReference type="Proteomes" id="UP000307956"/>
    </source>
</evidence>
<evidence type="ECO:0000256" key="8">
    <source>
        <dbReference type="ARBA" id="ARBA00022840"/>
    </source>
</evidence>
<dbReference type="CDD" id="cd17546">
    <property type="entry name" value="REC_hyHK_CKI1_RcsC-like"/>
    <property type="match status" value="1"/>
</dbReference>
<dbReference type="Pfam" id="PF13426">
    <property type="entry name" value="PAS_9"/>
    <property type="match status" value="1"/>
</dbReference>
<evidence type="ECO:0000256" key="3">
    <source>
        <dbReference type="ARBA" id="ARBA00012438"/>
    </source>
</evidence>
<dbReference type="Pfam" id="PF00072">
    <property type="entry name" value="Response_reg"/>
    <property type="match status" value="1"/>
</dbReference>
<evidence type="ECO:0000256" key="4">
    <source>
        <dbReference type="ARBA" id="ARBA00022553"/>
    </source>
</evidence>
<evidence type="ECO:0000259" key="17">
    <source>
        <dbReference type="PROSITE" id="PS50109"/>
    </source>
</evidence>
<dbReference type="SMART" id="SM00086">
    <property type="entry name" value="PAC"/>
    <property type="match status" value="1"/>
</dbReference>
<accession>A0A4S4AP34</accession>
<dbReference type="EMBL" id="SSOD01000008">
    <property type="protein sequence ID" value="THF61004.1"/>
    <property type="molecule type" value="Genomic_DNA"/>
</dbReference>
<name>A0A4S4AP34_9RHOO</name>
<feature type="domain" description="Histidine kinase" evidence="17">
    <location>
        <begin position="425"/>
        <end position="643"/>
    </location>
</feature>
<keyword evidence="10 16" id="KW-0472">Membrane</keyword>
<dbReference type="FunFam" id="1.10.287.130:FF:000038">
    <property type="entry name" value="Sensory transduction histidine kinase"/>
    <property type="match status" value="1"/>
</dbReference>
<keyword evidence="4 14" id="KW-0597">Phosphoprotein</keyword>
<dbReference type="InterPro" id="IPR001610">
    <property type="entry name" value="PAC"/>
</dbReference>
<keyword evidence="7" id="KW-0418">Kinase</keyword>